<name>A0ABD1Y4Q5_9MARC</name>
<organism evidence="1 2">
    <name type="scientific">Riccia fluitans</name>
    <dbReference type="NCBI Taxonomy" id="41844"/>
    <lineage>
        <taxon>Eukaryota</taxon>
        <taxon>Viridiplantae</taxon>
        <taxon>Streptophyta</taxon>
        <taxon>Embryophyta</taxon>
        <taxon>Marchantiophyta</taxon>
        <taxon>Marchantiopsida</taxon>
        <taxon>Marchantiidae</taxon>
        <taxon>Marchantiales</taxon>
        <taxon>Ricciaceae</taxon>
        <taxon>Riccia</taxon>
    </lineage>
</organism>
<dbReference type="Proteomes" id="UP001605036">
    <property type="component" value="Unassembled WGS sequence"/>
</dbReference>
<gene>
    <name evidence="1" type="ORF">R1flu_001890</name>
</gene>
<reference evidence="1 2" key="1">
    <citation type="submission" date="2024-09" db="EMBL/GenBank/DDBJ databases">
        <title>Chromosome-scale assembly of Riccia fluitans.</title>
        <authorList>
            <person name="Paukszto L."/>
            <person name="Sawicki J."/>
            <person name="Karawczyk K."/>
            <person name="Piernik-Szablinska J."/>
            <person name="Szczecinska M."/>
            <person name="Mazdziarz M."/>
        </authorList>
    </citation>
    <scope>NUCLEOTIDE SEQUENCE [LARGE SCALE GENOMIC DNA]</scope>
    <source>
        <strain evidence="1">Rf_01</strain>
        <tissue evidence="1">Aerial parts of the thallus</tissue>
    </source>
</reference>
<evidence type="ECO:0000313" key="1">
    <source>
        <dbReference type="EMBL" id="KAL2621685.1"/>
    </source>
</evidence>
<proteinExistence type="predicted"/>
<comment type="caution">
    <text evidence="1">The sequence shown here is derived from an EMBL/GenBank/DDBJ whole genome shotgun (WGS) entry which is preliminary data.</text>
</comment>
<feature type="non-terminal residue" evidence="1">
    <location>
        <position position="65"/>
    </location>
</feature>
<protein>
    <submittedName>
        <fullName evidence="1">Uncharacterized protein</fullName>
    </submittedName>
</protein>
<evidence type="ECO:0000313" key="2">
    <source>
        <dbReference type="Proteomes" id="UP001605036"/>
    </source>
</evidence>
<dbReference type="EMBL" id="JBHFFA010000006">
    <property type="protein sequence ID" value="KAL2621685.1"/>
    <property type="molecule type" value="Genomic_DNA"/>
</dbReference>
<dbReference type="AlphaFoldDB" id="A0ABD1Y4Q5"/>
<accession>A0ABD1Y4Q5</accession>
<keyword evidence="2" id="KW-1185">Reference proteome</keyword>
<sequence length="65" mass="6668">MKVGRTSGKESFLFGDPGTGPIATRTASALPCQSHRPAGIGNQTFYSAVWKGCPPAGPSGGRAYL</sequence>